<dbReference type="InterPro" id="IPR015422">
    <property type="entry name" value="PyrdxlP-dep_Trfase_small"/>
</dbReference>
<sequence length="474" mass="53312">MSDLGNFKSGVKVMQYAVRGPLFIRAMEIQAELKQGVKKPFKEVLRANVGDAQAMGQKPITFIRQVLAAVALPHLLDDPKFPDDVKVRARDILASCPGGTMGSYTDIPGIEVIRKHVADYIHRRDGAPADWQNIILTSGASTGIDAMLKLLNARIDDKAPGVMIPTPQYPLYTSTIGEFSMIPINYYLHEEQNWSLDIQELERAITEARKYCYPRAIVVINPGNPTGQVLRRRNIEDIIKFAYKEKLFIFADEVYQQNIYGDGDEFHSVKKVITEMGEPFSQMEVASFMSTSKGYMGECGARGAYMEIINFDPEVKAMLLKSISHMHQPSFGQVAIDCVVNPPRETELSYELFMKETRGVINSLKERAKLVADAFNRMEGMSCQPVQGAMYAFPKMELPPKAIEKATYLGLCPSEFYAFQLLENTGICVIPGAGFGQKPGTYHIRTTILPQTDKLKNMLNKFEEFHRNFLAEYK</sequence>
<feature type="domain" description="Aminotransferase class I/classII large" evidence="10">
    <location>
        <begin position="98"/>
        <end position="459"/>
    </location>
</feature>
<keyword evidence="12" id="KW-1185">Reference proteome</keyword>
<dbReference type="InterPro" id="IPR015421">
    <property type="entry name" value="PyrdxlP-dep_Trfase_major"/>
</dbReference>
<dbReference type="InterPro" id="IPR015424">
    <property type="entry name" value="PyrdxlP-dep_Trfase"/>
</dbReference>
<comment type="cofactor">
    <cofactor evidence="1">
        <name>pyridoxal 5'-phosphate</name>
        <dbReference type="ChEBI" id="CHEBI:597326"/>
    </cofactor>
</comment>
<dbReference type="InterPro" id="IPR004839">
    <property type="entry name" value="Aminotransferase_I/II_large"/>
</dbReference>
<keyword evidence="5" id="KW-0663">Pyridoxal phosphate</keyword>
<evidence type="ECO:0000256" key="7">
    <source>
        <dbReference type="ARBA" id="ARBA00025785"/>
    </source>
</evidence>
<dbReference type="AlphaFoldDB" id="A0A9P0AB63"/>
<dbReference type="Pfam" id="PF00155">
    <property type="entry name" value="Aminotran_1_2"/>
    <property type="match status" value="1"/>
</dbReference>
<dbReference type="GO" id="GO:0030170">
    <property type="term" value="F:pyridoxal phosphate binding"/>
    <property type="evidence" value="ECO:0007669"/>
    <property type="project" value="InterPro"/>
</dbReference>
<keyword evidence="4" id="KW-0808">Transferase</keyword>
<dbReference type="InterPro" id="IPR045088">
    <property type="entry name" value="ALAT1/2-like"/>
</dbReference>
<evidence type="ECO:0000256" key="9">
    <source>
        <dbReference type="ARBA" id="ARBA00047412"/>
    </source>
</evidence>
<evidence type="ECO:0000256" key="5">
    <source>
        <dbReference type="ARBA" id="ARBA00022898"/>
    </source>
</evidence>
<accession>A0A9P0AB63</accession>
<evidence type="ECO:0000259" key="10">
    <source>
        <dbReference type="Pfam" id="PF00155"/>
    </source>
</evidence>
<keyword evidence="3" id="KW-0032">Aminotransferase</keyword>
<dbReference type="Gene3D" id="1.10.287.1970">
    <property type="match status" value="1"/>
</dbReference>
<dbReference type="GO" id="GO:0004021">
    <property type="term" value="F:L-alanine:2-oxoglutarate aminotransferase activity"/>
    <property type="evidence" value="ECO:0007669"/>
    <property type="project" value="UniProtKB-EC"/>
</dbReference>
<dbReference type="EMBL" id="OU963864">
    <property type="protein sequence ID" value="CAH0386907.1"/>
    <property type="molecule type" value="Genomic_DNA"/>
</dbReference>
<dbReference type="SUPFAM" id="SSF53383">
    <property type="entry name" value="PLP-dependent transferases"/>
    <property type="match status" value="1"/>
</dbReference>
<comment type="catalytic activity">
    <reaction evidence="9">
        <text>L-alanine + 2-oxoglutarate = pyruvate + L-glutamate</text>
        <dbReference type="Rhea" id="RHEA:19453"/>
        <dbReference type="ChEBI" id="CHEBI:15361"/>
        <dbReference type="ChEBI" id="CHEBI:16810"/>
        <dbReference type="ChEBI" id="CHEBI:29985"/>
        <dbReference type="ChEBI" id="CHEBI:57972"/>
        <dbReference type="EC" id="2.6.1.2"/>
    </reaction>
</comment>
<comment type="subunit">
    <text evidence="2">Homodimer.</text>
</comment>
<dbReference type="FunFam" id="1.10.287.1970:FF:000001">
    <property type="entry name" value="Alanine aminotransferase 2"/>
    <property type="match status" value="1"/>
</dbReference>
<evidence type="ECO:0000256" key="2">
    <source>
        <dbReference type="ARBA" id="ARBA00011738"/>
    </source>
</evidence>
<reference evidence="11" key="1">
    <citation type="submission" date="2021-12" db="EMBL/GenBank/DDBJ databases">
        <authorList>
            <person name="King R."/>
        </authorList>
    </citation>
    <scope>NUCLEOTIDE SEQUENCE</scope>
</reference>
<dbReference type="PANTHER" id="PTHR11751">
    <property type="entry name" value="ALANINE AMINOTRANSFERASE"/>
    <property type="match status" value="1"/>
</dbReference>
<dbReference type="Gene3D" id="3.90.1150.10">
    <property type="entry name" value="Aspartate Aminotransferase, domain 1"/>
    <property type="match status" value="1"/>
</dbReference>
<evidence type="ECO:0000256" key="3">
    <source>
        <dbReference type="ARBA" id="ARBA00022576"/>
    </source>
</evidence>
<gene>
    <name evidence="11" type="ORF">BEMITA_LOCUS5972</name>
</gene>
<evidence type="ECO:0000256" key="1">
    <source>
        <dbReference type="ARBA" id="ARBA00001933"/>
    </source>
</evidence>
<evidence type="ECO:0000256" key="6">
    <source>
        <dbReference type="ARBA" id="ARBA00025708"/>
    </source>
</evidence>
<organism evidence="11 12">
    <name type="scientific">Bemisia tabaci</name>
    <name type="common">Sweetpotato whitefly</name>
    <name type="synonym">Aleurodes tabaci</name>
    <dbReference type="NCBI Taxonomy" id="7038"/>
    <lineage>
        <taxon>Eukaryota</taxon>
        <taxon>Metazoa</taxon>
        <taxon>Ecdysozoa</taxon>
        <taxon>Arthropoda</taxon>
        <taxon>Hexapoda</taxon>
        <taxon>Insecta</taxon>
        <taxon>Pterygota</taxon>
        <taxon>Neoptera</taxon>
        <taxon>Paraneoptera</taxon>
        <taxon>Hemiptera</taxon>
        <taxon>Sternorrhyncha</taxon>
        <taxon>Aleyrodoidea</taxon>
        <taxon>Aleyrodidae</taxon>
        <taxon>Aleyrodinae</taxon>
        <taxon>Bemisia</taxon>
    </lineage>
</organism>
<dbReference type="CDD" id="cd00609">
    <property type="entry name" value="AAT_like"/>
    <property type="match status" value="1"/>
</dbReference>
<proteinExistence type="inferred from homology"/>
<comment type="similarity">
    <text evidence="7">Belongs to the class-I pyridoxal-phosphate-dependent aminotransferase family. Alanine aminotransferase subfamily.</text>
</comment>
<evidence type="ECO:0000313" key="12">
    <source>
        <dbReference type="Proteomes" id="UP001152759"/>
    </source>
</evidence>
<dbReference type="FunFam" id="3.90.1150.10:FF:000010">
    <property type="entry name" value="Alanine aminotransferase 2"/>
    <property type="match status" value="1"/>
</dbReference>
<comment type="pathway">
    <text evidence="6">Amino-acid degradation; L-alanine degradation via transaminase pathway; pyruvate from L-alanine: step 1/1.</text>
</comment>
<evidence type="ECO:0000313" key="11">
    <source>
        <dbReference type="EMBL" id="CAH0386907.1"/>
    </source>
</evidence>
<evidence type="ECO:0000256" key="8">
    <source>
        <dbReference type="ARBA" id="ARBA00026106"/>
    </source>
</evidence>
<dbReference type="Gene3D" id="3.40.640.10">
    <property type="entry name" value="Type I PLP-dependent aspartate aminotransferase-like (Major domain)"/>
    <property type="match status" value="1"/>
</dbReference>
<dbReference type="FunFam" id="3.40.640.10:FF:000012">
    <property type="entry name" value="alanine aminotransferase 2"/>
    <property type="match status" value="1"/>
</dbReference>
<protein>
    <recommendedName>
        <fullName evidence="8">alanine transaminase</fullName>
        <ecNumber evidence="8">2.6.1.2</ecNumber>
    </recommendedName>
</protein>
<name>A0A9P0AB63_BEMTA</name>
<dbReference type="Proteomes" id="UP001152759">
    <property type="component" value="Chromosome 3"/>
</dbReference>
<dbReference type="PANTHER" id="PTHR11751:SF29">
    <property type="entry name" value="ALANINE TRANSAMINASE"/>
    <property type="match status" value="1"/>
</dbReference>
<dbReference type="EC" id="2.6.1.2" evidence="8"/>
<evidence type="ECO:0000256" key="4">
    <source>
        <dbReference type="ARBA" id="ARBA00022679"/>
    </source>
</evidence>